<dbReference type="EMBL" id="BAABFV010000002">
    <property type="protein sequence ID" value="GAA4362580.1"/>
    <property type="molecule type" value="Genomic_DNA"/>
</dbReference>
<dbReference type="PROSITE" id="PS01224">
    <property type="entry name" value="ARGC"/>
    <property type="match status" value="1"/>
</dbReference>
<keyword evidence="9" id="KW-1185">Reference proteome</keyword>
<dbReference type="Pfam" id="PF01118">
    <property type="entry name" value="Semialdhyde_dh"/>
    <property type="match status" value="1"/>
</dbReference>
<reference evidence="9" key="1">
    <citation type="journal article" date="2019" name="Int. J. Syst. Evol. Microbiol.">
        <title>The Global Catalogue of Microorganisms (GCM) 10K type strain sequencing project: providing services to taxonomists for standard genome sequencing and annotation.</title>
        <authorList>
            <consortium name="The Broad Institute Genomics Platform"/>
            <consortium name="The Broad Institute Genome Sequencing Center for Infectious Disease"/>
            <person name="Wu L."/>
            <person name="Ma J."/>
        </authorList>
    </citation>
    <scope>NUCLEOTIDE SEQUENCE [LARGE SCALE GENOMIC DNA]</scope>
    <source>
        <strain evidence="9">JCM 17728</strain>
    </source>
</reference>
<dbReference type="EC" id="1.2.1.38" evidence="5"/>
<dbReference type="HAMAP" id="MF_00150">
    <property type="entry name" value="ArgC_type1"/>
    <property type="match status" value="1"/>
</dbReference>
<comment type="subcellular location">
    <subcellularLocation>
        <location evidence="5">Cytoplasm</location>
    </subcellularLocation>
</comment>
<keyword evidence="3 5" id="KW-0521">NADP</keyword>
<evidence type="ECO:0000256" key="6">
    <source>
        <dbReference type="PROSITE-ProRule" id="PRU10010"/>
    </source>
</evidence>
<dbReference type="Proteomes" id="UP001501011">
    <property type="component" value="Unassembled WGS sequence"/>
</dbReference>
<comment type="pathway">
    <text evidence="5">Amino-acid biosynthesis; L-arginine biosynthesis; N(2)-acetyl-L-ornithine from L-glutamate: step 3/4.</text>
</comment>
<protein>
    <recommendedName>
        <fullName evidence="5">N-acetyl-gamma-glutamyl-phosphate reductase</fullName>
        <shortName evidence="5">AGPR</shortName>
        <ecNumber evidence="5">1.2.1.38</ecNumber>
    </recommendedName>
    <alternativeName>
        <fullName evidence="5">N-acetyl-glutamate semialdehyde dehydrogenase</fullName>
        <shortName evidence="5">NAGSA dehydrogenase</shortName>
    </alternativeName>
</protein>
<dbReference type="SUPFAM" id="SSF51735">
    <property type="entry name" value="NAD(P)-binding Rossmann-fold domains"/>
    <property type="match status" value="1"/>
</dbReference>
<comment type="function">
    <text evidence="5">Catalyzes the NADPH-dependent reduction of N-acetyl-5-glutamyl phosphate to yield N-acetyl-L-glutamate 5-semialdehyde.</text>
</comment>
<dbReference type="SMART" id="SM00859">
    <property type="entry name" value="Semialdhyde_dh"/>
    <property type="match status" value="1"/>
</dbReference>
<feature type="active site" evidence="5 6">
    <location>
        <position position="128"/>
    </location>
</feature>
<sequence length="308" mass="33459">MSIKAVLIGARGYVGAELMTLISRHSSIDLIAASSRELEGKAVKHYRKKELVYRDLSPQDLVELSPDLVILALPNGLSSDFVTAIDSHCPKTTLIDLSADYRFDPSWHYALPEVVEQKVSSRISNPGCYATAMQLSLAPVNHLIAARVSCFGVSGYSGAGTTPSDKNNTALLAGNIMPYSLANHLHEKEVSYQLDVDIKFSPHVAEFFRGISLTSHIPLIESVSEGEIETLYQDYYYNAELVQVQSEAPQITQVAKTCHAIIGGWTLSDDGTHLAVNCALDNLLKGAASQAIQNINITFGLPQLEALT</sequence>
<dbReference type="SUPFAM" id="SSF55347">
    <property type="entry name" value="Glyceraldehyde-3-phosphate dehydrogenase-like, C-terminal domain"/>
    <property type="match status" value="1"/>
</dbReference>
<comment type="caution">
    <text evidence="8">The sequence shown here is derived from an EMBL/GenBank/DDBJ whole genome shotgun (WGS) entry which is preliminary data.</text>
</comment>
<keyword evidence="5" id="KW-0963">Cytoplasm</keyword>
<keyword evidence="4 5" id="KW-0560">Oxidoreductase</keyword>
<comment type="similarity">
    <text evidence="5">Belongs to the NAGSA dehydrogenase family. Type 1 subfamily.</text>
</comment>
<dbReference type="Gene3D" id="3.30.360.10">
    <property type="entry name" value="Dihydrodipicolinate Reductase, domain 2"/>
    <property type="match status" value="1"/>
</dbReference>
<evidence type="ECO:0000313" key="9">
    <source>
        <dbReference type="Proteomes" id="UP001501011"/>
    </source>
</evidence>
<dbReference type="NCBIfam" id="TIGR01850">
    <property type="entry name" value="argC"/>
    <property type="match status" value="1"/>
</dbReference>
<dbReference type="CDD" id="cd24149">
    <property type="entry name" value="AGPR_N_ARG5_6_like"/>
    <property type="match status" value="1"/>
</dbReference>
<accession>A0ABP8ILN7</accession>
<evidence type="ECO:0000256" key="1">
    <source>
        <dbReference type="ARBA" id="ARBA00022571"/>
    </source>
</evidence>
<dbReference type="InterPro" id="IPR050085">
    <property type="entry name" value="AGPR"/>
</dbReference>
<dbReference type="InterPro" id="IPR023013">
    <property type="entry name" value="AGPR_AS"/>
</dbReference>
<evidence type="ECO:0000256" key="2">
    <source>
        <dbReference type="ARBA" id="ARBA00022605"/>
    </source>
</evidence>
<evidence type="ECO:0000313" key="8">
    <source>
        <dbReference type="EMBL" id="GAA4362580.1"/>
    </source>
</evidence>
<organism evidence="8 9">
    <name type="scientific">Kangiella marina</name>
    <dbReference type="NCBI Taxonomy" id="1079178"/>
    <lineage>
        <taxon>Bacteria</taxon>
        <taxon>Pseudomonadati</taxon>
        <taxon>Pseudomonadota</taxon>
        <taxon>Gammaproteobacteria</taxon>
        <taxon>Kangiellales</taxon>
        <taxon>Kangiellaceae</taxon>
        <taxon>Kangiella</taxon>
    </lineage>
</organism>
<evidence type="ECO:0000259" key="7">
    <source>
        <dbReference type="SMART" id="SM00859"/>
    </source>
</evidence>
<comment type="catalytic activity">
    <reaction evidence="5">
        <text>N-acetyl-L-glutamate 5-semialdehyde + phosphate + NADP(+) = N-acetyl-L-glutamyl 5-phosphate + NADPH + H(+)</text>
        <dbReference type="Rhea" id="RHEA:21588"/>
        <dbReference type="ChEBI" id="CHEBI:15378"/>
        <dbReference type="ChEBI" id="CHEBI:29123"/>
        <dbReference type="ChEBI" id="CHEBI:43474"/>
        <dbReference type="ChEBI" id="CHEBI:57783"/>
        <dbReference type="ChEBI" id="CHEBI:57936"/>
        <dbReference type="ChEBI" id="CHEBI:58349"/>
        <dbReference type="EC" id="1.2.1.38"/>
    </reaction>
</comment>
<keyword evidence="1 5" id="KW-0055">Arginine biosynthesis</keyword>
<name>A0ABP8ILN7_9GAMM</name>
<dbReference type="Pfam" id="PF22698">
    <property type="entry name" value="Semialdhyde_dhC_1"/>
    <property type="match status" value="1"/>
</dbReference>
<evidence type="ECO:0000256" key="3">
    <source>
        <dbReference type="ARBA" id="ARBA00022857"/>
    </source>
</evidence>
<gene>
    <name evidence="5 8" type="primary">argC</name>
    <name evidence="8" type="ORF">GCM10023151_16900</name>
</gene>
<evidence type="ECO:0000256" key="5">
    <source>
        <dbReference type="HAMAP-Rule" id="MF_00150"/>
    </source>
</evidence>
<dbReference type="CDD" id="cd23936">
    <property type="entry name" value="AGPR_C_ARG5_6_like"/>
    <property type="match status" value="1"/>
</dbReference>
<proteinExistence type="inferred from homology"/>
<feature type="domain" description="Semialdehyde dehydrogenase NAD-binding" evidence="7">
    <location>
        <begin position="4"/>
        <end position="122"/>
    </location>
</feature>
<dbReference type="RefSeq" id="WP_345292790.1">
    <property type="nucleotide sequence ID" value="NZ_BAABFV010000002.1"/>
</dbReference>
<dbReference type="InterPro" id="IPR000534">
    <property type="entry name" value="Semialdehyde_DH_NAD-bd"/>
</dbReference>
<keyword evidence="2 5" id="KW-0028">Amino-acid biosynthesis</keyword>
<evidence type="ECO:0000256" key="4">
    <source>
        <dbReference type="ARBA" id="ARBA00023002"/>
    </source>
</evidence>
<dbReference type="PANTHER" id="PTHR32338">
    <property type="entry name" value="N-ACETYL-GAMMA-GLUTAMYL-PHOSPHATE REDUCTASE, CHLOROPLASTIC-RELATED-RELATED"/>
    <property type="match status" value="1"/>
</dbReference>
<dbReference type="PANTHER" id="PTHR32338:SF10">
    <property type="entry name" value="N-ACETYL-GAMMA-GLUTAMYL-PHOSPHATE REDUCTASE, CHLOROPLASTIC-RELATED"/>
    <property type="match status" value="1"/>
</dbReference>
<dbReference type="InterPro" id="IPR000706">
    <property type="entry name" value="AGPR_type-1"/>
</dbReference>
<dbReference type="Gene3D" id="3.40.50.720">
    <property type="entry name" value="NAD(P)-binding Rossmann-like Domain"/>
    <property type="match status" value="1"/>
</dbReference>
<dbReference type="InterPro" id="IPR058924">
    <property type="entry name" value="AGPR_dimerisation_dom"/>
</dbReference>
<dbReference type="InterPro" id="IPR036291">
    <property type="entry name" value="NAD(P)-bd_dom_sf"/>
</dbReference>